<name>A0A844F7V1_CLOSV</name>
<reference evidence="2 3" key="1">
    <citation type="submission" date="2019-08" db="EMBL/GenBank/DDBJ databases">
        <title>In-depth cultivation of the pig gut microbiome towards novel bacterial diversity and tailored functional studies.</title>
        <authorList>
            <person name="Wylensek D."/>
            <person name="Hitch T.C.A."/>
            <person name="Clavel T."/>
        </authorList>
    </citation>
    <scope>NUCLEOTIDE SEQUENCE [LARGE SCALE GENOMIC DNA]</scope>
    <source>
        <strain evidence="2 3">BL-389-WT-3D</strain>
    </source>
</reference>
<feature type="transmembrane region" description="Helical" evidence="1">
    <location>
        <begin position="77"/>
        <end position="97"/>
    </location>
</feature>
<accession>A0A844F7V1</accession>
<evidence type="ECO:0000256" key="1">
    <source>
        <dbReference type="SAM" id="Phobius"/>
    </source>
</evidence>
<dbReference type="EMBL" id="VUMB01000011">
    <property type="protein sequence ID" value="MSS40060.1"/>
    <property type="molecule type" value="Genomic_DNA"/>
</dbReference>
<evidence type="ECO:0008006" key="4">
    <source>
        <dbReference type="Google" id="ProtNLM"/>
    </source>
</evidence>
<organism evidence="2 3">
    <name type="scientific">Clostridium scindens (strain JCM 10418 / VPI 12708)</name>
    <dbReference type="NCBI Taxonomy" id="29347"/>
    <lineage>
        <taxon>Bacteria</taxon>
        <taxon>Bacillati</taxon>
        <taxon>Bacillota</taxon>
        <taxon>Clostridia</taxon>
        <taxon>Lachnospirales</taxon>
        <taxon>Lachnospiraceae</taxon>
    </lineage>
</organism>
<keyword evidence="1" id="KW-0812">Transmembrane</keyword>
<dbReference type="AlphaFoldDB" id="A0A844F7V1"/>
<proteinExistence type="predicted"/>
<comment type="caution">
    <text evidence="2">The sequence shown here is derived from an EMBL/GenBank/DDBJ whole genome shotgun (WGS) entry which is preliminary data.</text>
</comment>
<gene>
    <name evidence="2" type="ORF">FYJ37_06780</name>
</gene>
<evidence type="ECO:0000313" key="2">
    <source>
        <dbReference type="EMBL" id="MSS40060.1"/>
    </source>
</evidence>
<dbReference type="GeneID" id="62694734"/>
<feature type="transmembrane region" description="Helical" evidence="1">
    <location>
        <begin position="51"/>
        <end position="70"/>
    </location>
</feature>
<feature type="transmembrane region" description="Helical" evidence="1">
    <location>
        <begin position="103"/>
        <end position="123"/>
    </location>
</feature>
<dbReference type="Proteomes" id="UP000462363">
    <property type="component" value="Unassembled WGS sequence"/>
</dbReference>
<evidence type="ECO:0000313" key="3">
    <source>
        <dbReference type="Proteomes" id="UP000462363"/>
    </source>
</evidence>
<keyword evidence="1" id="KW-0472">Membrane</keyword>
<sequence length="127" mass="13776">MFKPNKLLKVVSILMIIFGILGLVFSIIGYATMSKVSGLIDQSLIDAAMNPVNIATSLISTICCILAGFFGRGGKNYKGAVITAGIYTGLMVISTIMTIVDGTFTFVTVFGYIIPLLYWWGLYQSKE</sequence>
<keyword evidence="1" id="KW-1133">Transmembrane helix</keyword>
<feature type="transmembrane region" description="Helical" evidence="1">
    <location>
        <begin position="7"/>
        <end position="31"/>
    </location>
</feature>
<protein>
    <recommendedName>
        <fullName evidence="4">DUF4064 domain-containing protein</fullName>
    </recommendedName>
</protein>
<dbReference type="RefSeq" id="WP_004607265.1">
    <property type="nucleotide sequence ID" value="NZ_AP025569.1"/>
</dbReference>